<dbReference type="Pfam" id="PF06293">
    <property type="entry name" value="Kdo"/>
    <property type="match status" value="1"/>
</dbReference>
<reference evidence="1 2" key="1">
    <citation type="submission" date="2019-04" db="EMBL/GenBank/DDBJ databases">
        <title>Friends and foes A comparative genomics study of 23 Aspergillus species from section Flavi.</title>
        <authorList>
            <consortium name="DOE Joint Genome Institute"/>
            <person name="Kjaerbolling I."/>
            <person name="Vesth T."/>
            <person name="Frisvad J.C."/>
            <person name="Nybo J.L."/>
            <person name="Theobald S."/>
            <person name="Kildgaard S."/>
            <person name="Isbrandt T."/>
            <person name="Kuo A."/>
            <person name="Sato A."/>
            <person name="Lyhne E.K."/>
            <person name="Kogle M.E."/>
            <person name="Wiebenga A."/>
            <person name="Kun R.S."/>
            <person name="Lubbers R.J."/>
            <person name="Makela M.R."/>
            <person name="Barry K."/>
            <person name="Chovatia M."/>
            <person name="Clum A."/>
            <person name="Daum C."/>
            <person name="Haridas S."/>
            <person name="He G."/>
            <person name="LaButti K."/>
            <person name="Lipzen A."/>
            <person name="Mondo S."/>
            <person name="Riley R."/>
            <person name="Salamov A."/>
            <person name="Simmons B.A."/>
            <person name="Magnuson J.K."/>
            <person name="Henrissat B."/>
            <person name="Mortensen U.H."/>
            <person name="Larsen T.O."/>
            <person name="Devries R.P."/>
            <person name="Grigoriev I.V."/>
            <person name="Machida M."/>
            <person name="Baker S.E."/>
            <person name="Andersen M.R."/>
        </authorList>
    </citation>
    <scope>NUCLEOTIDE SEQUENCE [LARGE SCALE GENOMIC DNA]</scope>
    <source>
        <strain evidence="1 2">CBS 117625</strain>
    </source>
</reference>
<evidence type="ECO:0000313" key="2">
    <source>
        <dbReference type="Proteomes" id="UP000325672"/>
    </source>
</evidence>
<accession>A0A5N6SJC2</accession>
<evidence type="ECO:0000313" key="1">
    <source>
        <dbReference type="EMBL" id="KAE8133850.1"/>
    </source>
</evidence>
<dbReference type="GeneID" id="43639809"/>
<organism evidence="1 2">
    <name type="scientific">Aspergillus pseudotamarii</name>
    <dbReference type="NCBI Taxonomy" id="132259"/>
    <lineage>
        <taxon>Eukaryota</taxon>
        <taxon>Fungi</taxon>
        <taxon>Dikarya</taxon>
        <taxon>Ascomycota</taxon>
        <taxon>Pezizomycotina</taxon>
        <taxon>Eurotiomycetes</taxon>
        <taxon>Eurotiomycetidae</taxon>
        <taxon>Eurotiales</taxon>
        <taxon>Aspergillaceae</taxon>
        <taxon>Aspergillus</taxon>
        <taxon>Aspergillus subgen. Circumdati</taxon>
    </lineage>
</organism>
<name>A0A5N6SJC2_ASPPS</name>
<dbReference type="InterPro" id="IPR011009">
    <property type="entry name" value="Kinase-like_dom_sf"/>
</dbReference>
<dbReference type="Proteomes" id="UP000325672">
    <property type="component" value="Unassembled WGS sequence"/>
</dbReference>
<sequence length="225" mass="26681">MEINLSAIEYVGQIRSSESSCIFRTRWRGRDCIMKVYHSIEASHADPADREVDIFRCESKAYTRLKAHGLCDEGYVPDFYGLIKQINPMEWSPHLQEFLKDRLPPNAVLLEYVPNLQQIDLSTFSMERVHKLRQILSEIHRAGIYHGDPFPRNMMVQESSDRVLWIDFDRAQTFSYDSITTRQRQWLEEEDELVDYFVDALAADYKEGKIHRTWECYYDSIYEFS</sequence>
<dbReference type="AlphaFoldDB" id="A0A5N6SJC2"/>
<dbReference type="OrthoDB" id="4185642at2759"/>
<keyword evidence="2" id="KW-1185">Reference proteome</keyword>
<dbReference type="PANTHER" id="PTHR37171:SF1">
    <property type="entry name" value="SERINE_THREONINE-PROTEIN KINASE YRZF-RELATED"/>
    <property type="match status" value="1"/>
</dbReference>
<dbReference type="EMBL" id="ML743611">
    <property type="protein sequence ID" value="KAE8133850.1"/>
    <property type="molecule type" value="Genomic_DNA"/>
</dbReference>
<dbReference type="PANTHER" id="PTHR37171">
    <property type="entry name" value="SERINE/THREONINE-PROTEIN KINASE YRZF-RELATED"/>
    <property type="match status" value="1"/>
</dbReference>
<protein>
    <recommendedName>
        <fullName evidence="3">Protein kinase domain-containing protein</fullName>
    </recommendedName>
</protein>
<evidence type="ECO:0008006" key="3">
    <source>
        <dbReference type="Google" id="ProtNLM"/>
    </source>
</evidence>
<dbReference type="InterPro" id="IPR052396">
    <property type="entry name" value="Meiotic_Drive_Suppr_Kinase"/>
</dbReference>
<dbReference type="RefSeq" id="XP_031909913.1">
    <property type="nucleotide sequence ID" value="XM_032055599.1"/>
</dbReference>
<dbReference type="SUPFAM" id="SSF56112">
    <property type="entry name" value="Protein kinase-like (PK-like)"/>
    <property type="match status" value="1"/>
</dbReference>
<gene>
    <name evidence="1" type="ORF">BDV38DRAFT_257233</name>
</gene>
<dbReference type="Gene3D" id="1.10.510.10">
    <property type="entry name" value="Transferase(Phosphotransferase) domain 1"/>
    <property type="match status" value="1"/>
</dbReference>
<proteinExistence type="predicted"/>